<name>A0ABV7RCH2_9NEIS</name>
<dbReference type="RefSeq" id="WP_386087174.1">
    <property type="nucleotide sequence ID" value="NZ_JBHRXN010000001.1"/>
</dbReference>
<accession>A0ABV7RCH2</accession>
<dbReference type="Proteomes" id="UP001595741">
    <property type="component" value="Unassembled WGS sequence"/>
</dbReference>
<sequence>MPIYEYRCDACGAQKEHLQKMSDEPIAQCPSCGSSDYAKQLSAAGFQLKGNGWYVTDFKNSGSGPACGSGGCGSSGCA</sequence>
<organism evidence="2 3">
    <name type="scientific">Vogesella facilis</name>
    <dbReference type="NCBI Taxonomy" id="1655232"/>
    <lineage>
        <taxon>Bacteria</taxon>
        <taxon>Pseudomonadati</taxon>
        <taxon>Pseudomonadota</taxon>
        <taxon>Betaproteobacteria</taxon>
        <taxon>Neisseriales</taxon>
        <taxon>Chromobacteriaceae</taxon>
        <taxon>Vogesella</taxon>
    </lineage>
</organism>
<dbReference type="InterPro" id="IPR013429">
    <property type="entry name" value="Regulatory_FmdB_Zinc_ribbon"/>
</dbReference>
<evidence type="ECO:0000313" key="3">
    <source>
        <dbReference type="Proteomes" id="UP001595741"/>
    </source>
</evidence>
<dbReference type="PANTHER" id="PTHR34404">
    <property type="entry name" value="REGULATORY PROTEIN, FMDB FAMILY"/>
    <property type="match status" value="1"/>
</dbReference>
<proteinExistence type="predicted"/>
<feature type="domain" description="Putative regulatory protein FmdB zinc ribbon" evidence="1">
    <location>
        <begin position="1"/>
        <end position="42"/>
    </location>
</feature>
<comment type="caution">
    <text evidence="2">The sequence shown here is derived from an EMBL/GenBank/DDBJ whole genome shotgun (WGS) entry which is preliminary data.</text>
</comment>
<reference evidence="3" key="1">
    <citation type="journal article" date="2019" name="Int. J. Syst. Evol. Microbiol.">
        <title>The Global Catalogue of Microorganisms (GCM) 10K type strain sequencing project: providing services to taxonomists for standard genome sequencing and annotation.</title>
        <authorList>
            <consortium name="The Broad Institute Genomics Platform"/>
            <consortium name="The Broad Institute Genome Sequencing Center for Infectious Disease"/>
            <person name="Wu L."/>
            <person name="Ma J."/>
        </authorList>
    </citation>
    <scope>NUCLEOTIDE SEQUENCE [LARGE SCALE GENOMIC DNA]</scope>
    <source>
        <strain evidence="3">KCTC 42742</strain>
    </source>
</reference>
<dbReference type="PANTHER" id="PTHR34404:SF2">
    <property type="entry name" value="CONSERVED SERINE RICH PROTEIN"/>
    <property type="match status" value="1"/>
</dbReference>
<protein>
    <submittedName>
        <fullName evidence="2">FmdB family zinc ribbon protein</fullName>
    </submittedName>
</protein>
<gene>
    <name evidence="2" type="ORF">ACFOLG_00125</name>
</gene>
<evidence type="ECO:0000313" key="2">
    <source>
        <dbReference type="EMBL" id="MFC3530583.1"/>
    </source>
</evidence>
<keyword evidence="3" id="KW-1185">Reference proteome</keyword>
<dbReference type="EMBL" id="JBHRXN010000001">
    <property type="protein sequence ID" value="MFC3530583.1"/>
    <property type="molecule type" value="Genomic_DNA"/>
</dbReference>
<dbReference type="Pfam" id="PF09723">
    <property type="entry name" value="Zn_ribbon_8"/>
    <property type="match status" value="1"/>
</dbReference>
<dbReference type="SMART" id="SM00834">
    <property type="entry name" value="CxxC_CXXC_SSSS"/>
    <property type="match status" value="1"/>
</dbReference>
<dbReference type="NCBIfam" id="TIGR02605">
    <property type="entry name" value="CxxC_CxxC_SSSS"/>
    <property type="match status" value="1"/>
</dbReference>
<evidence type="ECO:0000259" key="1">
    <source>
        <dbReference type="SMART" id="SM00834"/>
    </source>
</evidence>